<evidence type="ECO:0000313" key="3">
    <source>
        <dbReference type="EMBL" id="KKM26774.1"/>
    </source>
</evidence>
<dbReference type="InterPro" id="IPR051199">
    <property type="entry name" value="LPS_LOS_Heptosyltrfase"/>
</dbReference>
<organism evidence="3">
    <name type="scientific">marine sediment metagenome</name>
    <dbReference type="NCBI Taxonomy" id="412755"/>
    <lineage>
        <taxon>unclassified sequences</taxon>
        <taxon>metagenomes</taxon>
        <taxon>ecological metagenomes</taxon>
    </lineage>
</organism>
<protein>
    <submittedName>
        <fullName evidence="3">Uncharacterized protein</fullName>
    </submittedName>
</protein>
<dbReference type="SUPFAM" id="SSF53756">
    <property type="entry name" value="UDP-Glycosyltransferase/glycogen phosphorylase"/>
    <property type="match status" value="2"/>
</dbReference>
<evidence type="ECO:0000256" key="2">
    <source>
        <dbReference type="ARBA" id="ARBA00022679"/>
    </source>
</evidence>
<dbReference type="GO" id="GO:0009244">
    <property type="term" value="P:lipopolysaccharide core region biosynthetic process"/>
    <property type="evidence" value="ECO:0007669"/>
    <property type="project" value="TreeGrafter"/>
</dbReference>
<dbReference type="AlphaFoldDB" id="A0A0F9J2W2"/>
<name>A0A0F9J2W2_9ZZZZ</name>
<sequence>MAKSRVLFIGEHPLGSTGNCGMMHSILSNLDITDIDITCLVTGSVKDPNSLMFKKLPVPIIDISEPDNVWGHNKVRELIAKTAFDVLLTIGIDIWRYMEIFPDLIKMRDERRFKFGAIFPYDLSYIRNDWIELIRSLDFPCVYSKFGYNILKDHVPHIRYFRPPLHSVDMWKQRSGIDRQKIRRNLLQGTGISPDVFMAGFVGLNQYRKDPQTLIKAFHEFSKNKDDAVLYMHTEKTRGIYNIGQYALDCGMKTGKLLTRPENKVYPINQMPDIYASFDVLVNCSIQEGLSWTAIESMLCGVPAILSDTTAHKELNIDDRLMVKCETPCFVPVKVESGMSYIDAERCDSEDITNALQTFYELGYKERKELSKKAITFATNWVDNFSDINKLMSEMIKTESTIMRADKIDAVLFAQHSAAGDVLMTTRCLKGIKERHPDIPLHYMTQKVYQDIIEGNPYVDKIIEWQPMLIQRDFYKHVYNPHGDVIAPGHWGRNSNSILSDFYWKILRVEPDDFFIEHITPAINTLRESSRKQPMSAFGMADLLRNKPIMIVHTTGGDAHFRTYKYMKDVCEHMEHNGWLTVQLGGSQDFPANAEIDLRGKLTFRESAWVMAKARIAVTVDSFLSHLAGALAIDQVILFGSGNHAVCRPKQMKDSRLVCLVPDYVYNCKGLGPCSASVRDCPIPCTGVHDPKTIIESIENLLRRRI</sequence>
<reference evidence="3" key="1">
    <citation type="journal article" date="2015" name="Nature">
        <title>Complex archaea that bridge the gap between prokaryotes and eukaryotes.</title>
        <authorList>
            <person name="Spang A."/>
            <person name="Saw J.H."/>
            <person name="Jorgensen S.L."/>
            <person name="Zaremba-Niedzwiedzka K."/>
            <person name="Martijn J."/>
            <person name="Lind A.E."/>
            <person name="van Eijk R."/>
            <person name="Schleper C."/>
            <person name="Guy L."/>
            <person name="Ettema T.J."/>
        </authorList>
    </citation>
    <scope>NUCLEOTIDE SEQUENCE</scope>
</reference>
<comment type="caution">
    <text evidence="3">The sequence shown here is derived from an EMBL/GenBank/DDBJ whole genome shotgun (WGS) entry which is preliminary data.</text>
</comment>
<evidence type="ECO:0000256" key="1">
    <source>
        <dbReference type="ARBA" id="ARBA00022676"/>
    </source>
</evidence>
<dbReference type="GO" id="GO:0008713">
    <property type="term" value="F:ADP-heptose-lipopolysaccharide heptosyltransferase activity"/>
    <property type="evidence" value="ECO:0007669"/>
    <property type="project" value="TreeGrafter"/>
</dbReference>
<keyword evidence="1" id="KW-0328">Glycosyltransferase</keyword>
<dbReference type="PANTHER" id="PTHR30160">
    <property type="entry name" value="TETRAACYLDISACCHARIDE 4'-KINASE-RELATED"/>
    <property type="match status" value="1"/>
</dbReference>
<dbReference type="CDD" id="cd03789">
    <property type="entry name" value="GT9_LPS_heptosyltransferase"/>
    <property type="match status" value="1"/>
</dbReference>
<proteinExistence type="predicted"/>
<gene>
    <name evidence="3" type="ORF">LCGC14_1581390</name>
</gene>
<dbReference type="Pfam" id="PF01075">
    <property type="entry name" value="Glyco_transf_9"/>
    <property type="match status" value="1"/>
</dbReference>
<dbReference type="EMBL" id="LAZR01012452">
    <property type="protein sequence ID" value="KKM26774.1"/>
    <property type="molecule type" value="Genomic_DNA"/>
</dbReference>
<dbReference type="Pfam" id="PF13692">
    <property type="entry name" value="Glyco_trans_1_4"/>
    <property type="match status" value="1"/>
</dbReference>
<dbReference type="PANTHER" id="PTHR30160:SF1">
    <property type="entry name" value="LIPOPOLYSACCHARIDE 1,2-N-ACETYLGLUCOSAMINETRANSFERASE-RELATED"/>
    <property type="match status" value="1"/>
</dbReference>
<dbReference type="Gene3D" id="3.40.50.2000">
    <property type="entry name" value="Glycogen Phosphorylase B"/>
    <property type="match status" value="3"/>
</dbReference>
<dbReference type="InterPro" id="IPR002201">
    <property type="entry name" value="Glyco_trans_9"/>
</dbReference>
<keyword evidence="2" id="KW-0808">Transferase</keyword>
<dbReference type="GO" id="GO:0005829">
    <property type="term" value="C:cytosol"/>
    <property type="evidence" value="ECO:0007669"/>
    <property type="project" value="TreeGrafter"/>
</dbReference>
<accession>A0A0F9J2W2</accession>